<reference evidence="8" key="1">
    <citation type="submission" date="2020-09" db="EMBL/GenBank/DDBJ databases">
        <authorList>
            <person name="Blom J."/>
        </authorList>
    </citation>
    <scope>NUCLEOTIDE SEQUENCE</scope>
    <source>
        <strain evidence="8">No.713</strain>
    </source>
</reference>
<feature type="active site" evidence="5">
    <location>
        <position position="92"/>
    </location>
</feature>
<dbReference type="InterPro" id="IPR001525">
    <property type="entry name" value="C5_MeTfrase"/>
</dbReference>
<keyword evidence="9" id="KW-1185">Reference proteome</keyword>
<evidence type="ECO:0000256" key="7">
    <source>
        <dbReference type="RuleBase" id="RU000417"/>
    </source>
</evidence>
<gene>
    <name evidence="8" type="primary">xorIIM</name>
    <name evidence="8" type="ORF">NO713_01354</name>
</gene>
<dbReference type="PANTHER" id="PTHR10629:SF52">
    <property type="entry name" value="DNA (CYTOSINE-5)-METHYLTRANSFERASE 1"/>
    <property type="match status" value="1"/>
</dbReference>
<dbReference type="GO" id="GO:0003886">
    <property type="term" value="F:DNA (cytosine-5-)-methyltransferase activity"/>
    <property type="evidence" value="ECO:0007669"/>
    <property type="project" value="UniProtKB-EC"/>
</dbReference>
<evidence type="ECO:0000256" key="5">
    <source>
        <dbReference type="PROSITE-ProRule" id="PRU01016"/>
    </source>
</evidence>
<keyword evidence="1 5" id="KW-0489">Methyltransferase</keyword>
<dbReference type="NCBIfam" id="TIGR00675">
    <property type="entry name" value="dcm"/>
    <property type="match status" value="1"/>
</dbReference>
<dbReference type="SUPFAM" id="SSF53335">
    <property type="entry name" value="S-adenosyl-L-methionine-dependent methyltransferases"/>
    <property type="match status" value="1"/>
</dbReference>
<dbReference type="GO" id="GO:0009307">
    <property type="term" value="P:DNA restriction-modification system"/>
    <property type="evidence" value="ECO:0007669"/>
    <property type="project" value="UniProtKB-KW"/>
</dbReference>
<keyword evidence="4" id="KW-0680">Restriction system</keyword>
<dbReference type="Proteomes" id="UP001153719">
    <property type="component" value="Chromosome"/>
</dbReference>
<dbReference type="Gene3D" id="3.90.120.10">
    <property type="entry name" value="DNA Methylase, subunit A, domain 2"/>
    <property type="match status" value="1"/>
</dbReference>
<protein>
    <recommendedName>
        <fullName evidence="7">Cytosine-specific methyltransferase</fullName>
        <ecNumber evidence="7">2.1.1.37</ecNumber>
    </recommendedName>
</protein>
<organism evidence="8 9">
    <name type="scientific">Planktothrix pseudagardhii</name>
    <dbReference type="NCBI Taxonomy" id="132604"/>
    <lineage>
        <taxon>Bacteria</taxon>
        <taxon>Bacillati</taxon>
        <taxon>Cyanobacteriota</taxon>
        <taxon>Cyanophyceae</taxon>
        <taxon>Oscillatoriophycideae</taxon>
        <taxon>Oscillatoriales</taxon>
        <taxon>Microcoleaceae</taxon>
        <taxon>Planktothrix</taxon>
    </lineage>
</organism>
<comment type="catalytic activity">
    <reaction evidence="7">
        <text>a 2'-deoxycytidine in DNA + S-adenosyl-L-methionine = a 5-methyl-2'-deoxycytidine in DNA + S-adenosyl-L-homocysteine + H(+)</text>
        <dbReference type="Rhea" id="RHEA:13681"/>
        <dbReference type="Rhea" id="RHEA-COMP:11369"/>
        <dbReference type="Rhea" id="RHEA-COMP:11370"/>
        <dbReference type="ChEBI" id="CHEBI:15378"/>
        <dbReference type="ChEBI" id="CHEBI:57856"/>
        <dbReference type="ChEBI" id="CHEBI:59789"/>
        <dbReference type="ChEBI" id="CHEBI:85452"/>
        <dbReference type="ChEBI" id="CHEBI:85454"/>
        <dbReference type="EC" id="2.1.1.37"/>
    </reaction>
</comment>
<proteinExistence type="inferred from homology"/>
<sequence>MLERLIVQTQQRPIAVDLFAGAGGMTLGFEQAGFDVLAAVELDPIHCATHEYNFPFWTVLCGNIEQVKGLEIRKDSEIGDREIDVVFGGPPCQGFSLIGKRAFDDPRNSLMFHFIRLIQELQPKYFVLENVPGLTIGKHQQFMAEIIETLHNTGYQVVEPYQVLNASYYGVPQDRSRLFLLGCRQDLPLPSYPPAITKPPKVNPKIEEKFKHLLPCPTVWDAIGDLPEIEQYQELKSKDYTFVEYKKPSQYAKILHNISRLKTDFSYPRIYDKNLLTCSLRSQHNPTSIARFEATEWGKIEKISRFHKLDPTGLCNTLRAGTPSNRGAFTSPRPIHPYSPRCITVREAARLHSYPDWFRFQGTKWHGFRQVGNSVPPLLAKAIAAEIIRVLGINLTQPTEEKRLGNDTLLYLNRLQAAKWYNVDPNIIEPRRRENKNKV</sequence>
<dbReference type="KEGG" id="ppsu:NO713_01354"/>
<dbReference type="InterPro" id="IPR018117">
    <property type="entry name" value="C5_DNA_meth_AS"/>
</dbReference>
<dbReference type="GO" id="GO:0032259">
    <property type="term" value="P:methylation"/>
    <property type="evidence" value="ECO:0007669"/>
    <property type="project" value="UniProtKB-KW"/>
</dbReference>
<dbReference type="PROSITE" id="PS00095">
    <property type="entry name" value="C5_MTASE_2"/>
    <property type="match status" value="1"/>
</dbReference>
<dbReference type="EMBL" id="LR882967">
    <property type="protein sequence ID" value="CAD5932064.1"/>
    <property type="molecule type" value="Genomic_DNA"/>
</dbReference>
<evidence type="ECO:0000313" key="9">
    <source>
        <dbReference type="Proteomes" id="UP001153719"/>
    </source>
</evidence>
<name>A0A9W4CM04_9CYAN</name>
<dbReference type="Gene3D" id="3.40.50.150">
    <property type="entry name" value="Vaccinia Virus protein VP39"/>
    <property type="match status" value="1"/>
</dbReference>
<evidence type="ECO:0000256" key="6">
    <source>
        <dbReference type="RuleBase" id="RU000416"/>
    </source>
</evidence>
<dbReference type="PROSITE" id="PS51679">
    <property type="entry name" value="SAM_MT_C5"/>
    <property type="match status" value="1"/>
</dbReference>
<evidence type="ECO:0000256" key="4">
    <source>
        <dbReference type="ARBA" id="ARBA00022747"/>
    </source>
</evidence>
<dbReference type="EC" id="2.1.1.37" evidence="7"/>
<dbReference type="RefSeq" id="WP_254173378.1">
    <property type="nucleotide sequence ID" value="NZ_LR882967.1"/>
</dbReference>
<dbReference type="PRINTS" id="PR00105">
    <property type="entry name" value="C5METTRFRASE"/>
</dbReference>
<keyword evidence="3 5" id="KW-0949">S-adenosyl-L-methionine</keyword>
<comment type="similarity">
    <text evidence="5 6">Belongs to the class I-like SAM-binding methyltransferase superfamily. C5-methyltransferase family.</text>
</comment>
<dbReference type="AlphaFoldDB" id="A0A9W4CM04"/>
<evidence type="ECO:0000256" key="1">
    <source>
        <dbReference type="ARBA" id="ARBA00022603"/>
    </source>
</evidence>
<evidence type="ECO:0000256" key="3">
    <source>
        <dbReference type="ARBA" id="ARBA00022691"/>
    </source>
</evidence>
<evidence type="ECO:0000313" key="8">
    <source>
        <dbReference type="EMBL" id="CAD5932064.1"/>
    </source>
</evidence>
<dbReference type="InterPro" id="IPR050390">
    <property type="entry name" value="C5-Methyltransferase"/>
</dbReference>
<accession>A0A9W4CM04</accession>
<dbReference type="REBASE" id="641169">
    <property type="entry name" value="M.Pps713ORF1354P"/>
</dbReference>
<dbReference type="InterPro" id="IPR029063">
    <property type="entry name" value="SAM-dependent_MTases_sf"/>
</dbReference>
<keyword evidence="2 5" id="KW-0808">Transferase</keyword>
<dbReference type="Pfam" id="PF00145">
    <property type="entry name" value="DNA_methylase"/>
    <property type="match status" value="1"/>
</dbReference>
<dbReference type="PANTHER" id="PTHR10629">
    <property type="entry name" value="CYTOSINE-SPECIFIC METHYLTRANSFERASE"/>
    <property type="match status" value="1"/>
</dbReference>
<dbReference type="InterPro" id="IPR031303">
    <property type="entry name" value="C5_meth_CS"/>
</dbReference>
<evidence type="ECO:0000256" key="2">
    <source>
        <dbReference type="ARBA" id="ARBA00022679"/>
    </source>
</evidence>
<dbReference type="PROSITE" id="PS00094">
    <property type="entry name" value="C5_MTASE_1"/>
    <property type="match status" value="1"/>
</dbReference>